<dbReference type="EMBL" id="JTDY01004412">
    <property type="protein sequence ID" value="KOB68197.1"/>
    <property type="molecule type" value="Genomic_DNA"/>
</dbReference>
<feature type="region of interest" description="Disordered" evidence="1">
    <location>
        <begin position="1"/>
        <end position="68"/>
    </location>
</feature>
<organism evidence="2 3">
    <name type="scientific">Operophtera brumata</name>
    <name type="common">Winter moth</name>
    <name type="synonym">Phalaena brumata</name>
    <dbReference type="NCBI Taxonomy" id="104452"/>
    <lineage>
        <taxon>Eukaryota</taxon>
        <taxon>Metazoa</taxon>
        <taxon>Ecdysozoa</taxon>
        <taxon>Arthropoda</taxon>
        <taxon>Hexapoda</taxon>
        <taxon>Insecta</taxon>
        <taxon>Pterygota</taxon>
        <taxon>Neoptera</taxon>
        <taxon>Endopterygota</taxon>
        <taxon>Lepidoptera</taxon>
        <taxon>Glossata</taxon>
        <taxon>Ditrysia</taxon>
        <taxon>Geometroidea</taxon>
        <taxon>Geometridae</taxon>
        <taxon>Larentiinae</taxon>
        <taxon>Operophtera</taxon>
    </lineage>
</organism>
<dbReference type="Proteomes" id="UP000037510">
    <property type="component" value="Unassembled WGS sequence"/>
</dbReference>
<evidence type="ECO:0000313" key="2">
    <source>
        <dbReference type="EMBL" id="KOB68197.1"/>
    </source>
</evidence>
<reference evidence="2 3" key="1">
    <citation type="journal article" date="2015" name="Genome Biol. Evol.">
        <title>The genome of winter moth (Operophtera brumata) provides a genomic perspective on sexual dimorphism and phenology.</title>
        <authorList>
            <person name="Derks M.F."/>
            <person name="Smit S."/>
            <person name="Salis L."/>
            <person name="Schijlen E."/>
            <person name="Bossers A."/>
            <person name="Mateman C."/>
            <person name="Pijl A.S."/>
            <person name="de Ridder D."/>
            <person name="Groenen M.A."/>
            <person name="Visser M.E."/>
            <person name="Megens H.J."/>
        </authorList>
    </citation>
    <scope>NUCLEOTIDE SEQUENCE [LARGE SCALE GENOMIC DNA]</scope>
    <source>
        <strain evidence="2">WM2013NL</strain>
        <tissue evidence="2">Head and thorax</tissue>
    </source>
</reference>
<proteinExistence type="predicted"/>
<comment type="caution">
    <text evidence="2">The sequence shown here is derived from an EMBL/GenBank/DDBJ whole genome shotgun (WGS) entry which is preliminary data.</text>
</comment>
<gene>
    <name evidence="2" type="ORF">OBRU01_18681</name>
</gene>
<evidence type="ECO:0000256" key="1">
    <source>
        <dbReference type="SAM" id="MobiDB-lite"/>
    </source>
</evidence>
<evidence type="ECO:0000313" key="3">
    <source>
        <dbReference type="Proteomes" id="UP000037510"/>
    </source>
</evidence>
<name>A0A0L7KYA8_OPEBR</name>
<feature type="compositionally biased region" description="Low complexity" evidence="1">
    <location>
        <begin position="46"/>
        <end position="68"/>
    </location>
</feature>
<sequence>MDDDKDESDDEVEVNVEQSENDVINKTIVKGEKDDTAPLESKMETTTEPMETTTEPMETTTESMETTTDFMGTTTDVMETTTELLNTTAEPAVPSTIELEDIPDPTLETEQNTAEQKTKNDIQDQGQDPKVIAETPEDHS</sequence>
<protein>
    <submittedName>
        <fullName evidence="2">Uncharacterized protein</fullName>
    </submittedName>
</protein>
<feature type="compositionally biased region" description="Acidic residues" evidence="1">
    <location>
        <begin position="1"/>
        <end position="14"/>
    </location>
</feature>
<feature type="region of interest" description="Disordered" evidence="1">
    <location>
        <begin position="87"/>
        <end position="140"/>
    </location>
</feature>
<feature type="compositionally biased region" description="Basic and acidic residues" evidence="1">
    <location>
        <begin position="29"/>
        <end position="45"/>
    </location>
</feature>
<dbReference type="AlphaFoldDB" id="A0A0L7KYA8"/>
<keyword evidence="3" id="KW-1185">Reference proteome</keyword>
<accession>A0A0L7KYA8</accession>